<dbReference type="Pfam" id="PF01261">
    <property type="entry name" value="AP_endonuc_2"/>
    <property type="match status" value="1"/>
</dbReference>
<evidence type="ECO:0000313" key="4">
    <source>
        <dbReference type="Proteomes" id="UP001366085"/>
    </source>
</evidence>
<dbReference type="PANTHER" id="PTHR12110:SF41">
    <property type="entry name" value="INOSOSE DEHYDRATASE"/>
    <property type="match status" value="1"/>
</dbReference>
<dbReference type="RefSeq" id="WP_337316523.1">
    <property type="nucleotide sequence ID" value="NZ_JBBDGN010000001.1"/>
</dbReference>
<dbReference type="PANTHER" id="PTHR12110">
    <property type="entry name" value="HYDROXYPYRUVATE ISOMERASE"/>
    <property type="match status" value="1"/>
</dbReference>
<evidence type="ECO:0000256" key="1">
    <source>
        <dbReference type="ARBA" id="ARBA00023277"/>
    </source>
</evidence>
<dbReference type="Gene3D" id="3.20.20.150">
    <property type="entry name" value="Divalent-metal-dependent TIM barrel enzymes"/>
    <property type="match status" value="1"/>
</dbReference>
<accession>A0ABU8LGF9</accession>
<feature type="domain" description="Xylose isomerase-like TIM barrel" evidence="2">
    <location>
        <begin position="26"/>
        <end position="199"/>
    </location>
</feature>
<dbReference type="InterPro" id="IPR013022">
    <property type="entry name" value="Xyl_isomerase-like_TIM-brl"/>
</dbReference>
<dbReference type="EMBL" id="JBBDGN010000001">
    <property type="protein sequence ID" value="MEJ1090293.1"/>
    <property type="molecule type" value="Genomic_DNA"/>
</dbReference>
<dbReference type="Proteomes" id="UP001366085">
    <property type="component" value="Unassembled WGS sequence"/>
</dbReference>
<keyword evidence="4" id="KW-1185">Reference proteome</keyword>
<proteinExistence type="predicted"/>
<sequence length="260" mass="27390">MTAPRIRPGLCSVTYRQLAPEQIVPLTAAAGLETIEWGADVHVPAGDTSRAAQVAALTTDAGLVVASYGSYFRATERESITAVLDSAEALGADRIRVWAGTRGADEATDADWAGTAERLADAASAARARGLTLALEFHGGTLTDSASGTLRLLEAIGDPSITAYWQPRVGAADGAALVDFALIVDRVSAVHVFSWRPATERQRLAERASLWERLFAAAQTAERPPRDALIEFVPGDDPDLLAAEAATLRGWIDAASRLGA</sequence>
<dbReference type="InterPro" id="IPR036237">
    <property type="entry name" value="Xyl_isomerase-like_sf"/>
</dbReference>
<protein>
    <submittedName>
        <fullName evidence="3">TIM barrel protein</fullName>
    </submittedName>
</protein>
<name>A0ABU8LGF9_9MICO</name>
<organism evidence="3 4">
    <name type="scientific">Microbacterium istanbulense</name>
    <dbReference type="NCBI Taxonomy" id="3122049"/>
    <lineage>
        <taxon>Bacteria</taxon>
        <taxon>Bacillati</taxon>
        <taxon>Actinomycetota</taxon>
        <taxon>Actinomycetes</taxon>
        <taxon>Micrococcales</taxon>
        <taxon>Microbacteriaceae</taxon>
        <taxon>Microbacterium</taxon>
    </lineage>
</organism>
<dbReference type="SUPFAM" id="SSF51658">
    <property type="entry name" value="Xylose isomerase-like"/>
    <property type="match status" value="1"/>
</dbReference>
<dbReference type="InterPro" id="IPR050312">
    <property type="entry name" value="IolE/XylAMocC-like"/>
</dbReference>
<gene>
    <name evidence="3" type="ORF">WDU93_01210</name>
</gene>
<evidence type="ECO:0000259" key="2">
    <source>
        <dbReference type="Pfam" id="PF01261"/>
    </source>
</evidence>
<comment type="caution">
    <text evidence="3">The sequence shown here is derived from an EMBL/GenBank/DDBJ whole genome shotgun (WGS) entry which is preliminary data.</text>
</comment>
<evidence type="ECO:0000313" key="3">
    <source>
        <dbReference type="EMBL" id="MEJ1090293.1"/>
    </source>
</evidence>
<keyword evidence="1" id="KW-0119">Carbohydrate metabolism</keyword>
<reference evidence="3 4" key="1">
    <citation type="submission" date="2024-02" db="EMBL/GenBank/DDBJ databases">
        <authorList>
            <person name="Saticioglu I.B."/>
        </authorList>
    </citation>
    <scope>NUCLEOTIDE SEQUENCE [LARGE SCALE GENOMIC DNA]</scope>
    <source>
        <strain evidence="3 4">Mu-43</strain>
    </source>
</reference>